<organism evidence="1 2">
    <name type="scientific">Symbiodinium microadriaticum</name>
    <name type="common">Dinoflagellate</name>
    <name type="synonym">Zooxanthella microadriatica</name>
    <dbReference type="NCBI Taxonomy" id="2951"/>
    <lineage>
        <taxon>Eukaryota</taxon>
        <taxon>Sar</taxon>
        <taxon>Alveolata</taxon>
        <taxon>Dinophyceae</taxon>
        <taxon>Suessiales</taxon>
        <taxon>Symbiodiniaceae</taxon>
        <taxon>Symbiodinium</taxon>
    </lineage>
</organism>
<protein>
    <submittedName>
        <fullName evidence="1">Uncharacterized protein</fullName>
    </submittedName>
</protein>
<dbReference type="Proteomes" id="UP000186817">
    <property type="component" value="Unassembled WGS sequence"/>
</dbReference>
<dbReference type="EMBL" id="LSRX01001963">
    <property type="protein sequence ID" value="OLP76643.1"/>
    <property type="molecule type" value="Genomic_DNA"/>
</dbReference>
<reference evidence="1 2" key="1">
    <citation type="submission" date="2016-02" db="EMBL/GenBank/DDBJ databases">
        <title>Genome analysis of coral dinoflagellate symbionts highlights evolutionary adaptations to a symbiotic lifestyle.</title>
        <authorList>
            <person name="Aranda M."/>
            <person name="Li Y."/>
            <person name="Liew Y.J."/>
            <person name="Baumgarten S."/>
            <person name="Simakov O."/>
            <person name="Wilson M."/>
            <person name="Piel J."/>
            <person name="Ashoor H."/>
            <person name="Bougouffa S."/>
            <person name="Bajic V.B."/>
            <person name="Ryu T."/>
            <person name="Ravasi T."/>
            <person name="Bayer T."/>
            <person name="Micklem G."/>
            <person name="Kim H."/>
            <person name="Bhak J."/>
            <person name="Lajeunesse T.C."/>
            <person name="Voolstra C.R."/>
        </authorList>
    </citation>
    <scope>NUCLEOTIDE SEQUENCE [LARGE SCALE GENOMIC DNA]</scope>
    <source>
        <strain evidence="1 2">CCMP2467</strain>
    </source>
</reference>
<dbReference type="AlphaFoldDB" id="A0A1Q9C145"/>
<proteinExistence type="predicted"/>
<comment type="caution">
    <text evidence="1">The sequence shown here is derived from an EMBL/GenBank/DDBJ whole genome shotgun (WGS) entry which is preliminary data.</text>
</comment>
<evidence type="ECO:0000313" key="1">
    <source>
        <dbReference type="EMBL" id="OLP76643.1"/>
    </source>
</evidence>
<keyword evidence="2" id="KW-1185">Reference proteome</keyword>
<sequence length="190" mass="20730">MLGTSSTEHAEFDALLAQIATYPAPARQQVQECFNRIVSQECVLRLAEVRHFLRAHATFVSSDHVQNAPATPAAMPDLPAPGEVASQLMHVLLRDVHLATQHTAIDIEEDAPSFDDLRSGLVACLNFLPYASDEAETQAATSPDFQDCGADVPVADTQDILLISICLQLYHELSKTFFDLPSRINMTALA</sequence>
<gene>
    <name evidence="1" type="ORF">AK812_SmicGene43395</name>
</gene>
<evidence type="ECO:0000313" key="2">
    <source>
        <dbReference type="Proteomes" id="UP000186817"/>
    </source>
</evidence>
<accession>A0A1Q9C145</accession>
<name>A0A1Q9C145_SYMMI</name>